<organism evidence="7 8">
    <name type="scientific">Candidatus Onthenecus intestinigallinarum</name>
    <dbReference type="NCBI Taxonomy" id="2840875"/>
    <lineage>
        <taxon>Bacteria</taxon>
        <taxon>Bacillati</taxon>
        <taxon>Bacillota</taxon>
        <taxon>Clostridia</taxon>
        <taxon>Eubacteriales</taxon>
        <taxon>Candidatus Onthenecus</taxon>
    </lineage>
</organism>
<dbReference type="Proteomes" id="UP000886887">
    <property type="component" value="Unassembled WGS sequence"/>
</dbReference>
<gene>
    <name evidence="6 7" type="primary">gatC</name>
    <name evidence="7" type="ORF">IAB73_09080</name>
</gene>
<evidence type="ECO:0000256" key="3">
    <source>
        <dbReference type="ARBA" id="ARBA00024799"/>
    </source>
</evidence>
<keyword evidence="6" id="KW-0067">ATP-binding</keyword>
<protein>
    <recommendedName>
        <fullName evidence="6">Aspartyl/glutamyl-tRNA(Asn/Gln) amidotransferase subunit C</fullName>
        <shortName evidence="6">Asp/Glu-ADT subunit C</shortName>
        <ecNumber evidence="6">6.3.5.-</ecNumber>
    </recommendedName>
</protein>
<keyword evidence="6" id="KW-0436">Ligase</keyword>
<dbReference type="GO" id="GO:0005524">
    <property type="term" value="F:ATP binding"/>
    <property type="evidence" value="ECO:0007669"/>
    <property type="project" value="UniProtKB-KW"/>
</dbReference>
<dbReference type="PANTHER" id="PTHR15004">
    <property type="entry name" value="GLUTAMYL-TRNA(GLN) AMIDOTRANSFERASE SUBUNIT C, MITOCHONDRIAL"/>
    <property type="match status" value="1"/>
</dbReference>
<keyword evidence="6" id="KW-0547">Nucleotide-binding</keyword>
<evidence type="ECO:0000256" key="4">
    <source>
        <dbReference type="ARBA" id="ARBA00047380"/>
    </source>
</evidence>
<dbReference type="HAMAP" id="MF_00122">
    <property type="entry name" value="GatC"/>
    <property type="match status" value="1"/>
</dbReference>
<comment type="similarity">
    <text evidence="1 6">Belongs to the GatC family.</text>
</comment>
<dbReference type="AlphaFoldDB" id="A0A9D0ZAW3"/>
<evidence type="ECO:0000256" key="6">
    <source>
        <dbReference type="HAMAP-Rule" id="MF_00122"/>
    </source>
</evidence>
<dbReference type="GO" id="GO:0070681">
    <property type="term" value="P:glutaminyl-tRNAGln biosynthesis via transamidation"/>
    <property type="evidence" value="ECO:0007669"/>
    <property type="project" value="TreeGrafter"/>
</dbReference>
<evidence type="ECO:0000313" key="7">
    <source>
        <dbReference type="EMBL" id="HIQ72344.1"/>
    </source>
</evidence>
<sequence>MKVTRELVDAVAHLARLDLDAAEREAALRDLTRILDYVDALSALDTDGVQPMSHALRLQNVLRADEPAPSMAAQDVLQNAPERKDGCFLAPRAVE</sequence>
<evidence type="ECO:0000256" key="5">
    <source>
        <dbReference type="ARBA" id="ARBA00047913"/>
    </source>
</evidence>
<evidence type="ECO:0000256" key="1">
    <source>
        <dbReference type="ARBA" id="ARBA00010757"/>
    </source>
</evidence>
<dbReference type="GO" id="GO:0006450">
    <property type="term" value="P:regulation of translational fidelity"/>
    <property type="evidence" value="ECO:0007669"/>
    <property type="project" value="InterPro"/>
</dbReference>
<dbReference type="NCBIfam" id="TIGR00135">
    <property type="entry name" value="gatC"/>
    <property type="match status" value="1"/>
</dbReference>
<dbReference type="GO" id="GO:0006412">
    <property type="term" value="P:translation"/>
    <property type="evidence" value="ECO:0007669"/>
    <property type="project" value="UniProtKB-UniRule"/>
</dbReference>
<comment type="catalytic activity">
    <reaction evidence="5 6">
        <text>L-glutamyl-tRNA(Gln) + L-glutamine + ATP + H2O = L-glutaminyl-tRNA(Gln) + L-glutamate + ADP + phosphate + H(+)</text>
        <dbReference type="Rhea" id="RHEA:17521"/>
        <dbReference type="Rhea" id="RHEA-COMP:9681"/>
        <dbReference type="Rhea" id="RHEA-COMP:9684"/>
        <dbReference type="ChEBI" id="CHEBI:15377"/>
        <dbReference type="ChEBI" id="CHEBI:15378"/>
        <dbReference type="ChEBI" id="CHEBI:29985"/>
        <dbReference type="ChEBI" id="CHEBI:30616"/>
        <dbReference type="ChEBI" id="CHEBI:43474"/>
        <dbReference type="ChEBI" id="CHEBI:58359"/>
        <dbReference type="ChEBI" id="CHEBI:78520"/>
        <dbReference type="ChEBI" id="CHEBI:78521"/>
        <dbReference type="ChEBI" id="CHEBI:456216"/>
    </reaction>
</comment>
<evidence type="ECO:0000256" key="2">
    <source>
        <dbReference type="ARBA" id="ARBA00011123"/>
    </source>
</evidence>
<dbReference type="GO" id="GO:0050567">
    <property type="term" value="F:glutaminyl-tRNA synthase (glutamine-hydrolyzing) activity"/>
    <property type="evidence" value="ECO:0007669"/>
    <property type="project" value="UniProtKB-UniRule"/>
</dbReference>
<evidence type="ECO:0000313" key="8">
    <source>
        <dbReference type="Proteomes" id="UP000886887"/>
    </source>
</evidence>
<comment type="caution">
    <text evidence="7">The sequence shown here is derived from an EMBL/GenBank/DDBJ whole genome shotgun (WGS) entry which is preliminary data.</text>
</comment>
<dbReference type="Gene3D" id="1.10.20.60">
    <property type="entry name" value="Glu-tRNAGln amidotransferase C subunit, N-terminal domain"/>
    <property type="match status" value="1"/>
</dbReference>
<dbReference type="EMBL" id="DVFJ01000033">
    <property type="protein sequence ID" value="HIQ72344.1"/>
    <property type="molecule type" value="Genomic_DNA"/>
</dbReference>
<reference evidence="7" key="2">
    <citation type="journal article" date="2021" name="PeerJ">
        <title>Extensive microbial diversity within the chicken gut microbiome revealed by metagenomics and culture.</title>
        <authorList>
            <person name="Gilroy R."/>
            <person name="Ravi A."/>
            <person name="Getino M."/>
            <person name="Pursley I."/>
            <person name="Horton D.L."/>
            <person name="Alikhan N.F."/>
            <person name="Baker D."/>
            <person name="Gharbi K."/>
            <person name="Hall N."/>
            <person name="Watson M."/>
            <person name="Adriaenssens E.M."/>
            <person name="Foster-Nyarko E."/>
            <person name="Jarju S."/>
            <person name="Secka A."/>
            <person name="Antonio M."/>
            <person name="Oren A."/>
            <person name="Chaudhuri R.R."/>
            <person name="La Ragione R."/>
            <person name="Hildebrand F."/>
            <person name="Pallen M.J."/>
        </authorList>
    </citation>
    <scope>NUCLEOTIDE SEQUENCE</scope>
    <source>
        <strain evidence="7">ChiSxjej2B14-6234</strain>
    </source>
</reference>
<dbReference type="InterPro" id="IPR036113">
    <property type="entry name" value="Asp/Glu-ADT_sf_sub_c"/>
</dbReference>
<dbReference type="PANTHER" id="PTHR15004:SF0">
    <property type="entry name" value="GLUTAMYL-TRNA(GLN) AMIDOTRANSFERASE SUBUNIT C, MITOCHONDRIAL"/>
    <property type="match status" value="1"/>
</dbReference>
<reference evidence="7" key="1">
    <citation type="submission" date="2020-10" db="EMBL/GenBank/DDBJ databases">
        <authorList>
            <person name="Gilroy R."/>
        </authorList>
    </citation>
    <scope>NUCLEOTIDE SEQUENCE</scope>
    <source>
        <strain evidence="7">ChiSxjej2B14-6234</strain>
    </source>
</reference>
<dbReference type="EC" id="6.3.5.-" evidence="6"/>
<comment type="subunit">
    <text evidence="2 6">Heterotrimer of A, B and C subunits.</text>
</comment>
<accession>A0A9D0ZAW3</accession>
<keyword evidence="6" id="KW-0648">Protein biosynthesis</keyword>
<dbReference type="Pfam" id="PF02686">
    <property type="entry name" value="GatC"/>
    <property type="match status" value="1"/>
</dbReference>
<proteinExistence type="inferred from homology"/>
<name>A0A9D0ZAW3_9FIRM</name>
<comment type="function">
    <text evidence="3 6">Allows the formation of correctly charged Asn-tRNA(Asn) or Gln-tRNA(Gln) through the transamidation of misacylated Asp-tRNA(Asn) or Glu-tRNA(Gln) in organisms which lack either or both of asparaginyl-tRNA or glutaminyl-tRNA synthetases. The reaction takes place in the presence of glutamine and ATP through an activated phospho-Asp-tRNA(Asn) or phospho-Glu-tRNA(Gln).</text>
</comment>
<dbReference type="SUPFAM" id="SSF141000">
    <property type="entry name" value="Glu-tRNAGln amidotransferase C subunit"/>
    <property type="match status" value="1"/>
</dbReference>
<comment type="catalytic activity">
    <reaction evidence="4 6">
        <text>L-aspartyl-tRNA(Asn) + L-glutamine + ATP + H2O = L-asparaginyl-tRNA(Asn) + L-glutamate + ADP + phosphate + 2 H(+)</text>
        <dbReference type="Rhea" id="RHEA:14513"/>
        <dbReference type="Rhea" id="RHEA-COMP:9674"/>
        <dbReference type="Rhea" id="RHEA-COMP:9677"/>
        <dbReference type="ChEBI" id="CHEBI:15377"/>
        <dbReference type="ChEBI" id="CHEBI:15378"/>
        <dbReference type="ChEBI" id="CHEBI:29985"/>
        <dbReference type="ChEBI" id="CHEBI:30616"/>
        <dbReference type="ChEBI" id="CHEBI:43474"/>
        <dbReference type="ChEBI" id="CHEBI:58359"/>
        <dbReference type="ChEBI" id="CHEBI:78515"/>
        <dbReference type="ChEBI" id="CHEBI:78516"/>
        <dbReference type="ChEBI" id="CHEBI:456216"/>
    </reaction>
</comment>
<dbReference type="InterPro" id="IPR003837">
    <property type="entry name" value="GatC"/>
</dbReference>